<dbReference type="Pfam" id="PF13470">
    <property type="entry name" value="PIN_3"/>
    <property type="match status" value="1"/>
</dbReference>
<dbReference type="Proteomes" id="UP000481421">
    <property type="component" value="Unassembled WGS sequence"/>
</dbReference>
<comment type="caution">
    <text evidence="2">The sequence shown here is derived from an EMBL/GenBank/DDBJ whole genome shotgun (WGS) entry which is preliminary data.</text>
</comment>
<dbReference type="RefSeq" id="WP_164612669.1">
    <property type="nucleotide sequence ID" value="NZ_JAAIKE010000004.1"/>
</dbReference>
<keyword evidence="3" id="KW-1185">Reference proteome</keyword>
<proteinExistence type="predicted"/>
<reference evidence="2 3" key="1">
    <citation type="submission" date="2020-02" db="EMBL/GenBank/DDBJ databases">
        <title>Rhodobacter algicola sp. nov., isolated from microalga culture.</title>
        <authorList>
            <person name="Park C.-Y."/>
        </authorList>
    </citation>
    <scope>NUCLEOTIDE SEQUENCE [LARGE SCALE GENOMIC DNA]</scope>
    <source>
        <strain evidence="2 3">ETT8</strain>
    </source>
</reference>
<feature type="domain" description="PIN" evidence="1">
    <location>
        <begin position="2"/>
        <end position="108"/>
    </location>
</feature>
<dbReference type="EMBL" id="JAAIKE010000004">
    <property type="protein sequence ID" value="NEX47190.1"/>
    <property type="molecule type" value="Genomic_DNA"/>
</dbReference>
<evidence type="ECO:0000259" key="1">
    <source>
        <dbReference type="Pfam" id="PF13470"/>
    </source>
</evidence>
<dbReference type="NCBIfam" id="NF046100">
    <property type="entry name" value="RSP_2648_fam_PIN"/>
    <property type="match status" value="1"/>
</dbReference>
<name>A0A6B3RMB5_9RHOB</name>
<evidence type="ECO:0000313" key="2">
    <source>
        <dbReference type="EMBL" id="NEX47190.1"/>
    </source>
</evidence>
<gene>
    <name evidence="2" type="ORF">G3572_13320</name>
</gene>
<protein>
    <submittedName>
        <fullName evidence="2">PIN domain-containing protein</fullName>
    </submittedName>
</protein>
<organism evidence="2 3">
    <name type="scientific">Pseudotabrizicola algicola</name>
    <dbReference type="NCBI Taxonomy" id="2709381"/>
    <lineage>
        <taxon>Bacteria</taxon>
        <taxon>Pseudomonadati</taxon>
        <taxon>Pseudomonadota</taxon>
        <taxon>Alphaproteobacteria</taxon>
        <taxon>Rhodobacterales</taxon>
        <taxon>Paracoccaceae</taxon>
        <taxon>Pseudotabrizicola</taxon>
    </lineage>
</organism>
<evidence type="ECO:0000313" key="3">
    <source>
        <dbReference type="Proteomes" id="UP000481421"/>
    </source>
</evidence>
<dbReference type="InterPro" id="IPR002716">
    <property type="entry name" value="PIN_dom"/>
</dbReference>
<accession>A0A6B3RMB5</accession>
<sequence>MRLVLDACVLYPTVLREILLGCARAGLYEPLVSERILREWVRATAKLGAAQQAAAEGEAALLRAGFPAAMVRARPEIEARLALPDPDDVHVLAVAIGGHADAILTFNAADFPQHLLAEEGIVRRDPDGFLWELWSHEPQAVEAVVAAVLAKASALSGQAFGRKALLRRVRLNRLARAMDSAGQ</sequence>
<dbReference type="AlphaFoldDB" id="A0A6B3RMB5"/>